<dbReference type="RefSeq" id="WP_160671987.1">
    <property type="nucleotide sequence ID" value="NZ_WTYN01000001.1"/>
</dbReference>
<dbReference type="Pfam" id="PF13629">
    <property type="entry name" value="T2SS-T3SS_pil_N"/>
    <property type="match status" value="1"/>
</dbReference>
<dbReference type="InterPro" id="IPR050810">
    <property type="entry name" value="Bact_Secretion_Sys_Channel"/>
</dbReference>
<protein>
    <submittedName>
        <fullName evidence="5">Type II and III secretion system protein family protein</fullName>
    </submittedName>
</protein>
<gene>
    <name evidence="5" type="ORF">GRI48_04460</name>
</gene>
<evidence type="ECO:0000259" key="4">
    <source>
        <dbReference type="Pfam" id="PF13629"/>
    </source>
</evidence>
<evidence type="ECO:0000313" key="5">
    <source>
        <dbReference type="EMBL" id="MXO62260.1"/>
    </source>
</evidence>
<dbReference type="PANTHER" id="PTHR30332">
    <property type="entry name" value="PROBABLE GENERAL SECRETION PATHWAY PROTEIN D"/>
    <property type="match status" value="1"/>
</dbReference>
<dbReference type="OrthoDB" id="9775455at2"/>
<evidence type="ECO:0000313" key="6">
    <source>
        <dbReference type="Proteomes" id="UP000445582"/>
    </source>
</evidence>
<dbReference type="Pfam" id="PF00263">
    <property type="entry name" value="Secretin"/>
    <property type="match status" value="1"/>
</dbReference>
<keyword evidence="6" id="KW-1185">Reference proteome</keyword>
<reference evidence="5 6" key="1">
    <citation type="submission" date="2019-12" db="EMBL/GenBank/DDBJ databases">
        <title>Genomic-based taxomic classification of the family Erythrobacteraceae.</title>
        <authorList>
            <person name="Xu L."/>
        </authorList>
    </citation>
    <scope>NUCLEOTIDE SEQUENCE [LARGE SCALE GENOMIC DNA]</scope>
    <source>
        <strain evidence="5 6">MCCC 1A09965</strain>
    </source>
</reference>
<keyword evidence="2" id="KW-0732">Signal</keyword>
<feature type="domain" description="Pilus formation protein N-terminal" evidence="4">
    <location>
        <begin position="38"/>
        <end position="107"/>
    </location>
</feature>
<evidence type="ECO:0000256" key="2">
    <source>
        <dbReference type="SAM" id="SignalP"/>
    </source>
</evidence>
<evidence type="ECO:0000259" key="3">
    <source>
        <dbReference type="Pfam" id="PF00263"/>
    </source>
</evidence>
<comment type="similarity">
    <text evidence="1">Belongs to the bacterial secretin family.</text>
</comment>
<evidence type="ECO:0000256" key="1">
    <source>
        <dbReference type="RuleBase" id="RU004003"/>
    </source>
</evidence>
<dbReference type="InterPro" id="IPR032789">
    <property type="entry name" value="T2SS-T3SS_pil_N"/>
</dbReference>
<proteinExistence type="inferred from homology"/>
<feature type="chain" id="PRO_5033062967" evidence="2">
    <location>
        <begin position="24"/>
        <end position="464"/>
    </location>
</feature>
<dbReference type="PANTHER" id="PTHR30332:SF17">
    <property type="entry name" value="TYPE IV PILIATION SYSTEM PROTEIN DR_0774-RELATED"/>
    <property type="match status" value="1"/>
</dbReference>
<dbReference type="InterPro" id="IPR004846">
    <property type="entry name" value="T2SS/T3SS_dom"/>
</dbReference>
<dbReference type="PRINTS" id="PR00811">
    <property type="entry name" value="BCTERIALGSPD"/>
</dbReference>
<feature type="signal peptide" evidence="2">
    <location>
        <begin position="1"/>
        <end position="23"/>
    </location>
</feature>
<organism evidence="5 6">
    <name type="scientific">Qipengyuania oceanensis</name>
    <dbReference type="NCBI Taxonomy" id="1463597"/>
    <lineage>
        <taxon>Bacteria</taxon>
        <taxon>Pseudomonadati</taxon>
        <taxon>Pseudomonadota</taxon>
        <taxon>Alphaproteobacteria</taxon>
        <taxon>Sphingomonadales</taxon>
        <taxon>Erythrobacteraceae</taxon>
        <taxon>Qipengyuania</taxon>
    </lineage>
</organism>
<dbReference type="GO" id="GO:0015627">
    <property type="term" value="C:type II protein secretion system complex"/>
    <property type="evidence" value="ECO:0007669"/>
    <property type="project" value="TreeGrafter"/>
</dbReference>
<name>A0A844YCK9_9SPHN</name>
<dbReference type="Proteomes" id="UP000445582">
    <property type="component" value="Unassembled WGS sequence"/>
</dbReference>
<accession>A0A844YCK9</accession>
<dbReference type="InterPro" id="IPR001775">
    <property type="entry name" value="GspD/PilQ"/>
</dbReference>
<sequence>MVAAKSMRAAALLLATIAPVAWAAPAAAQYVDGSSLHAGTLEVPLNKSQIVSTDRPIARAMIGNADIADILPVTDRSIYVLGKSFGTTSLTLYDASGRVLTIMDVAVGPDTDGFRDQVARVIPDQQIDAHISGGSMVLTGLVSDAGAIDRAVQLARTFAGDNLVNLISLGSSQQVMLEVKFAEINKSAGKELGFRLLGDNGRNFGFGSGQGAEIVGGAIDADAISNSFGVASRTGIGLLGLTIDAYVEALEAKGFAKTLANPTLVAMSGETASFLAGGEFPIPVAQNGNNDAISVQFKPFGVSLGFTPTVLGDKTINLVVEPEVSSIDSNASIALGGLNIPGVQTRRASTTIELRDGESFAIAGLIQQDMTTQVSQVPLLGSLPIIGALFRSTSFQKGETELIIVVTPRLVAPLKPQQVRLPTDSVKEANELDIFLMGNTHEMKDGASAAAAPAQPATGGDYEY</sequence>
<dbReference type="AlphaFoldDB" id="A0A844YCK9"/>
<feature type="domain" description="Type II/III secretion system secretin-like" evidence="3">
    <location>
        <begin position="249"/>
        <end position="411"/>
    </location>
</feature>
<dbReference type="EMBL" id="WTYN01000001">
    <property type="protein sequence ID" value="MXO62260.1"/>
    <property type="molecule type" value="Genomic_DNA"/>
</dbReference>
<dbReference type="GO" id="GO:0009306">
    <property type="term" value="P:protein secretion"/>
    <property type="evidence" value="ECO:0007669"/>
    <property type="project" value="InterPro"/>
</dbReference>
<comment type="caution">
    <text evidence="5">The sequence shown here is derived from an EMBL/GenBank/DDBJ whole genome shotgun (WGS) entry which is preliminary data.</text>
</comment>